<evidence type="ECO:0000256" key="1">
    <source>
        <dbReference type="SAM" id="MobiDB-lite"/>
    </source>
</evidence>
<protein>
    <submittedName>
        <fullName evidence="2">Uncharacterized protein</fullName>
    </submittedName>
</protein>
<name>A0AAD5IZR8_ACENE</name>
<dbReference type="EMBL" id="JAJSOW010000102">
    <property type="protein sequence ID" value="KAI9177239.1"/>
    <property type="molecule type" value="Genomic_DNA"/>
</dbReference>
<feature type="compositionally biased region" description="Low complexity" evidence="1">
    <location>
        <begin position="112"/>
        <end position="130"/>
    </location>
</feature>
<organism evidence="2 3">
    <name type="scientific">Acer negundo</name>
    <name type="common">Box elder</name>
    <dbReference type="NCBI Taxonomy" id="4023"/>
    <lineage>
        <taxon>Eukaryota</taxon>
        <taxon>Viridiplantae</taxon>
        <taxon>Streptophyta</taxon>
        <taxon>Embryophyta</taxon>
        <taxon>Tracheophyta</taxon>
        <taxon>Spermatophyta</taxon>
        <taxon>Magnoliopsida</taxon>
        <taxon>eudicotyledons</taxon>
        <taxon>Gunneridae</taxon>
        <taxon>Pentapetalae</taxon>
        <taxon>rosids</taxon>
        <taxon>malvids</taxon>
        <taxon>Sapindales</taxon>
        <taxon>Sapindaceae</taxon>
        <taxon>Hippocastanoideae</taxon>
        <taxon>Acereae</taxon>
        <taxon>Acer</taxon>
    </lineage>
</organism>
<gene>
    <name evidence="2" type="ORF">LWI28_012723</name>
</gene>
<evidence type="ECO:0000313" key="2">
    <source>
        <dbReference type="EMBL" id="KAI9177239.1"/>
    </source>
</evidence>
<reference evidence="2" key="2">
    <citation type="submission" date="2023-02" db="EMBL/GenBank/DDBJ databases">
        <authorList>
            <person name="Swenson N.G."/>
            <person name="Wegrzyn J.L."/>
            <person name="Mcevoy S.L."/>
        </authorList>
    </citation>
    <scope>NUCLEOTIDE SEQUENCE</scope>
    <source>
        <strain evidence="2">91603</strain>
        <tissue evidence="2">Leaf</tissue>
    </source>
</reference>
<feature type="region of interest" description="Disordered" evidence="1">
    <location>
        <begin position="110"/>
        <end position="140"/>
    </location>
</feature>
<keyword evidence="3" id="KW-1185">Reference proteome</keyword>
<accession>A0AAD5IZR8</accession>
<dbReference type="AlphaFoldDB" id="A0AAD5IZR8"/>
<proteinExistence type="predicted"/>
<sequence length="179" mass="20344">MAAIHFSTIQLVILHTSKWHRPDIILRQFGLNQGIPVHCDTEVKIHAVDRRGRHHYNWKAPEESISVAEPEESPKHYHDPYLDCARQSLADIQIMCTHVLQMIGETRHLEARQATTPAPRTTSTTSLSPSQDDDMEGPAQLIHDDVSPPPVLMPAKTRVPQVEDLEVENLANNKLQWNF</sequence>
<evidence type="ECO:0000313" key="3">
    <source>
        <dbReference type="Proteomes" id="UP001064489"/>
    </source>
</evidence>
<comment type="caution">
    <text evidence="2">The sequence shown here is derived from an EMBL/GenBank/DDBJ whole genome shotgun (WGS) entry which is preliminary data.</text>
</comment>
<reference evidence="2" key="1">
    <citation type="journal article" date="2022" name="Plant J.">
        <title>Strategies of tolerance reflected in two North American maple genomes.</title>
        <authorList>
            <person name="McEvoy S.L."/>
            <person name="Sezen U.U."/>
            <person name="Trouern-Trend A."/>
            <person name="McMahon S.M."/>
            <person name="Schaberg P.G."/>
            <person name="Yang J."/>
            <person name="Wegrzyn J.L."/>
            <person name="Swenson N.G."/>
        </authorList>
    </citation>
    <scope>NUCLEOTIDE SEQUENCE</scope>
    <source>
        <strain evidence="2">91603</strain>
    </source>
</reference>
<dbReference type="Proteomes" id="UP001064489">
    <property type="component" value="Chromosome 5"/>
</dbReference>